<organism evidence="1 2">
    <name type="scientific">Romanomermis culicivorax</name>
    <name type="common">Nematode worm</name>
    <dbReference type="NCBI Taxonomy" id="13658"/>
    <lineage>
        <taxon>Eukaryota</taxon>
        <taxon>Metazoa</taxon>
        <taxon>Ecdysozoa</taxon>
        <taxon>Nematoda</taxon>
        <taxon>Enoplea</taxon>
        <taxon>Dorylaimia</taxon>
        <taxon>Mermithida</taxon>
        <taxon>Mermithoidea</taxon>
        <taxon>Mermithidae</taxon>
        <taxon>Romanomermis</taxon>
    </lineage>
</organism>
<evidence type="ECO:0000313" key="1">
    <source>
        <dbReference type="Proteomes" id="UP000887565"/>
    </source>
</evidence>
<protein>
    <submittedName>
        <fullName evidence="2">Uncharacterized protein</fullName>
    </submittedName>
</protein>
<dbReference type="Proteomes" id="UP000887565">
    <property type="component" value="Unplaced"/>
</dbReference>
<evidence type="ECO:0000313" key="2">
    <source>
        <dbReference type="WBParaSite" id="nRc.2.0.1.t09640-RA"/>
    </source>
</evidence>
<dbReference type="WBParaSite" id="nRc.2.0.1.t09640-RA">
    <property type="protein sequence ID" value="nRc.2.0.1.t09640-RA"/>
    <property type="gene ID" value="nRc.2.0.1.g09640"/>
</dbReference>
<reference evidence="2" key="1">
    <citation type="submission" date="2022-11" db="UniProtKB">
        <authorList>
            <consortium name="WormBaseParasite"/>
        </authorList>
    </citation>
    <scope>IDENTIFICATION</scope>
</reference>
<dbReference type="AlphaFoldDB" id="A0A915I8J0"/>
<sequence>MDSYGLAYFVKHLNTNPRSSFPTTTSTESCKFGSMISCLADDNTFWHLASMYNFSISVENLSSSSEVTSFNSSSTSAILAFKSCCA</sequence>
<name>A0A915I8J0_ROMCU</name>
<accession>A0A915I8J0</accession>
<proteinExistence type="predicted"/>
<keyword evidence="1" id="KW-1185">Reference proteome</keyword>